<proteinExistence type="predicted"/>
<evidence type="ECO:0000313" key="2">
    <source>
        <dbReference type="Proteomes" id="UP000698924"/>
    </source>
</evidence>
<sequence length="105" mass="12614">METFRSEYIQHYDRYLSDLMKDETAAAYMHRAYDYLEMMGDDKVMHLQDDNPKQLQWLLVACGAFLAAGDHWIDYELNDDYTKVRKKFVPPNFRKKILQQIQEIS</sequence>
<name>A0AA40ZRV9_9BACT</name>
<reference evidence="1 2" key="1">
    <citation type="journal article" date="2021" name="Sci. Rep.">
        <title>The distribution of antibiotic resistance genes in chicken gut microbiota commensals.</title>
        <authorList>
            <person name="Juricova H."/>
            <person name="Matiasovicova J."/>
            <person name="Kubasova T."/>
            <person name="Cejkova D."/>
            <person name="Rychlik I."/>
        </authorList>
    </citation>
    <scope>NUCLEOTIDE SEQUENCE [LARGE SCALE GENOMIC DNA]</scope>
    <source>
        <strain evidence="1 2">An421</strain>
    </source>
</reference>
<gene>
    <name evidence="1" type="ORF">H6D15_03305</name>
</gene>
<dbReference type="AlphaFoldDB" id="A0AA40ZRV9"/>
<dbReference type="Proteomes" id="UP000698924">
    <property type="component" value="Unassembled WGS sequence"/>
</dbReference>
<dbReference type="EMBL" id="JACJMO010000002">
    <property type="protein sequence ID" value="MBM6856634.1"/>
    <property type="molecule type" value="Genomic_DNA"/>
</dbReference>
<organism evidence="1 2">
    <name type="scientific">Caecibacteroides pullorum</name>
    <dbReference type="NCBI Taxonomy" id="2725562"/>
    <lineage>
        <taxon>Bacteria</taxon>
        <taxon>Pseudomonadati</taxon>
        <taxon>Bacteroidota</taxon>
        <taxon>Bacteroidia</taxon>
        <taxon>Bacteroidales</taxon>
        <taxon>Bacteroidaceae</taxon>
        <taxon>Caecibacteroides</taxon>
    </lineage>
</organism>
<evidence type="ECO:0000313" key="1">
    <source>
        <dbReference type="EMBL" id="MBM6856634.1"/>
    </source>
</evidence>
<protein>
    <submittedName>
        <fullName evidence="1">Uncharacterized protein</fullName>
    </submittedName>
</protein>
<keyword evidence="2" id="KW-1185">Reference proteome</keyword>
<accession>A0AA40ZRV9</accession>
<dbReference type="RefSeq" id="WP_204971100.1">
    <property type="nucleotide sequence ID" value="NZ_JAAZTS010000002.1"/>
</dbReference>
<comment type="caution">
    <text evidence="1">The sequence shown here is derived from an EMBL/GenBank/DDBJ whole genome shotgun (WGS) entry which is preliminary data.</text>
</comment>